<keyword evidence="5" id="KW-0653">Protein transport</keyword>
<feature type="transmembrane region" description="Helical" evidence="5">
    <location>
        <begin position="182"/>
        <end position="204"/>
    </location>
</feature>
<organism evidence="6 7">
    <name type="scientific">Butyricimonas hominis</name>
    <dbReference type="NCBI Taxonomy" id="2763032"/>
    <lineage>
        <taxon>Bacteria</taxon>
        <taxon>Pseudomonadati</taxon>
        <taxon>Bacteroidota</taxon>
        <taxon>Bacteroidia</taxon>
        <taxon>Bacteroidales</taxon>
        <taxon>Odoribacteraceae</taxon>
        <taxon>Butyricimonas</taxon>
    </lineage>
</organism>
<keyword evidence="4 5" id="KW-0472">Membrane</keyword>
<gene>
    <name evidence="5 6" type="primary">tatC</name>
    <name evidence="6" type="ORF">H8S64_04270</name>
</gene>
<evidence type="ECO:0000256" key="5">
    <source>
        <dbReference type="HAMAP-Rule" id="MF_00902"/>
    </source>
</evidence>
<evidence type="ECO:0000256" key="4">
    <source>
        <dbReference type="ARBA" id="ARBA00023136"/>
    </source>
</evidence>
<proteinExistence type="inferred from homology"/>
<dbReference type="Pfam" id="PF00902">
    <property type="entry name" value="TatC"/>
    <property type="match status" value="1"/>
</dbReference>
<dbReference type="PANTHER" id="PTHR30371">
    <property type="entry name" value="SEC-INDEPENDENT PROTEIN TRANSLOCASE PROTEIN TATC"/>
    <property type="match status" value="1"/>
</dbReference>
<comment type="subunit">
    <text evidence="5">Forms a complex with TatA.</text>
</comment>
<dbReference type="Proteomes" id="UP000646484">
    <property type="component" value="Unassembled WGS sequence"/>
</dbReference>
<dbReference type="PANTHER" id="PTHR30371:SF0">
    <property type="entry name" value="SEC-INDEPENDENT PROTEIN TRANSLOCASE PROTEIN TATC, CHLOROPLASTIC-RELATED"/>
    <property type="match status" value="1"/>
</dbReference>
<feature type="transmembrane region" description="Helical" evidence="5">
    <location>
        <begin position="22"/>
        <end position="40"/>
    </location>
</feature>
<sequence length="263" mass="29819">MNATDNIKEQTFWEHLDELRGCLIRIGAVVVIFGIAAFLFKDETFAIILAPKSDSFIIYKAFAFVSERLSLPGVAPEAFSVKLINTGLAEQFVIHMRAAIYAGILIASPYILYTLFRFISPALYNQEKKYAARVVGSSYVMFMLGVALSYFLIFPLTFRFLGTYQVSGEVENMISLQSYMDTLMMMNLMMGIVFEIPILCWLLAKFGLLSAAFMRRYHRHAIVVILVLAAIITPTSDVFTLLMVSLPMWLLYEISILIVKHTR</sequence>
<reference evidence="6 7" key="1">
    <citation type="submission" date="2020-08" db="EMBL/GenBank/DDBJ databases">
        <title>Genome public.</title>
        <authorList>
            <person name="Liu C."/>
            <person name="Sun Q."/>
        </authorList>
    </citation>
    <scope>NUCLEOTIDE SEQUENCE [LARGE SCALE GENOMIC DNA]</scope>
    <source>
        <strain evidence="6 7">NSJ-56</strain>
    </source>
</reference>
<evidence type="ECO:0000256" key="2">
    <source>
        <dbReference type="ARBA" id="ARBA00022692"/>
    </source>
</evidence>
<comment type="caution">
    <text evidence="6">The sequence shown here is derived from an EMBL/GenBank/DDBJ whole genome shotgun (WGS) entry which is preliminary data.</text>
</comment>
<comment type="subcellular location">
    <subcellularLocation>
        <location evidence="5">Cell membrane</location>
        <topology evidence="5">Multi-pass membrane protein</topology>
    </subcellularLocation>
    <subcellularLocation>
        <location evidence="1">Membrane</location>
        <topology evidence="1">Multi-pass membrane protein</topology>
    </subcellularLocation>
</comment>
<keyword evidence="2 5" id="KW-0812">Transmembrane</keyword>
<dbReference type="RefSeq" id="WP_186975118.1">
    <property type="nucleotide sequence ID" value="NZ_JACOOH010000002.1"/>
</dbReference>
<protein>
    <recommendedName>
        <fullName evidence="5">Sec-independent protein translocase protein TatC</fullName>
    </recommendedName>
</protein>
<keyword evidence="3 5" id="KW-1133">Transmembrane helix</keyword>
<comment type="caution">
    <text evidence="5">Lacks conserved residue(s) required for the propagation of feature annotation.</text>
</comment>
<comment type="similarity">
    <text evidence="5">Belongs to the TatC family.</text>
</comment>
<feature type="transmembrane region" description="Helical" evidence="5">
    <location>
        <begin position="139"/>
        <end position="162"/>
    </location>
</feature>
<keyword evidence="5" id="KW-0813">Transport</keyword>
<dbReference type="HAMAP" id="MF_00902">
    <property type="entry name" value="TatC"/>
    <property type="match status" value="1"/>
</dbReference>
<comment type="function">
    <text evidence="5">Part of the twin-arginine translocation (Tat) system that transports large folded proteins containing a characteristic twin-arginine motif in their signal peptide across membranes.</text>
</comment>
<evidence type="ECO:0000256" key="1">
    <source>
        <dbReference type="ARBA" id="ARBA00004141"/>
    </source>
</evidence>
<keyword evidence="5" id="KW-1003">Cell membrane</keyword>
<evidence type="ECO:0000256" key="3">
    <source>
        <dbReference type="ARBA" id="ARBA00022989"/>
    </source>
</evidence>
<evidence type="ECO:0000313" key="6">
    <source>
        <dbReference type="EMBL" id="MBC5620307.1"/>
    </source>
</evidence>
<feature type="transmembrane region" description="Helical" evidence="5">
    <location>
        <begin position="98"/>
        <end position="119"/>
    </location>
</feature>
<dbReference type="NCBIfam" id="TIGR00945">
    <property type="entry name" value="tatC"/>
    <property type="match status" value="1"/>
</dbReference>
<dbReference type="EMBL" id="JACOOH010000002">
    <property type="protein sequence ID" value="MBC5620307.1"/>
    <property type="molecule type" value="Genomic_DNA"/>
</dbReference>
<keyword evidence="5" id="KW-0811">Translocation</keyword>
<dbReference type="InterPro" id="IPR002033">
    <property type="entry name" value="TatC"/>
</dbReference>
<keyword evidence="7" id="KW-1185">Reference proteome</keyword>
<accession>A0ABR7CXQ6</accession>
<dbReference type="PRINTS" id="PR01840">
    <property type="entry name" value="TATCFAMILY"/>
</dbReference>
<evidence type="ECO:0000313" key="7">
    <source>
        <dbReference type="Proteomes" id="UP000646484"/>
    </source>
</evidence>
<name>A0ABR7CXQ6_9BACT</name>